<dbReference type="GO" id="GO:0030177">
    <property type="term" value="P:positive regulation of Wnt signaling pathway"/>
    <property type="evidence" value="ECO:0007669"/>
    <property type="project" value="TreeGrafter"/>
</dbReference>
<evidence type="ECO:0000259" key="14">
    <source>
        <dbReference type="Pfam" id="PF25294"/>
    </source>
</evidence>
<dbReference type="GO" id="GO:0098588">
    <property type="term" value="C:bounding membrane of organelle"/>
    <property type="evidence" value="ECO:0007669"/>
    <property type="project" value="UniProtKB-ARBA"/>
</dbReference>
<accession>T1J457</accession>
<evidence type="ECO:0000256" key="4">
    <source>
        <dbReference type="ARBA" id="ARBA00022475"/>
    </source>
</evidence>
<keyword evidence="4" id="KW-1003">Cell membrane</keyword>
<proteinExistence type="predicted"/>
<dbReference type="Pfam" id="PF07850">
    <property type="entry name" value="Renin_r"/>
    <property type="match status" value="1"/>
</dbReference>
<dbReference type="Proteomes" id="UP000014500">
    <property type="component" value="Unassembled WGS sequence"/>
</dbReference>
<evidence type="ECO:0000256" key="11">
    <source>
        <dbReference type="ARBA" id="ARBA00023170"/>
    </source>
</evidence>
<keyword evidence="11" id="KW-0675">Receptor</keyword>
<feature type="transmembrane region" description="Helical" evidence="12">
    <location>
        <begin position="292"/>
        <end position="316"/>
    </location>
</feature>
<name>T1J457_STRMM</name>
<dbReference type="OMA" id="QYAVIFN"/>
<keyword evidence="9 12" id="KW-1133">Transmembrane helix</keyword>
<sequence>MEAQGCWKYFSSSKILLFVLFALYNLVCSIAGDEQLLIIHKPDYLIFRENSSLRASEIPEVLSSIFGFTTINDDKWPGVESGNPLKRPEAIVVVEIEGLDDAQIKTPALRFPLQTDVEPGWPFQLIADRTYIRFAEEKPVLMSIANDDSLYTLQSEYPTILDSLPVKPNELKSKVLGRLELKALNESLVPDMKFLMDAQILAEISRIVKVKSDLLNNGIPDIFWFRLTGIQELVSRFARVYNSNALIAALAVDYQTGNSIRAGRSLLQITTSKPPVVNDHNVAAGYDESYSAIFNIVLFVMLVFWLSIFAISIGIWHMDPGRDSIIYRMTSQRMKKDQ</sequence>
<dbReference type="EMBL" id="JH431837">
    <property type="status" value="NOT_ANNOTATED_CDS"/>
    <property type="molecule type" value="Genomic_DNA"/>
</dbReference>
<evidence type="ECO:0000256" key="9">
    <source>
        <dbReference type="ARBA" id="ARBA00022989"/>
    </source>
</evidence>
<evidence type="ECO:0000256" key="5">
    <source>
        <dbReference type="ARBA" id="ARBA00022685"/>
    </source>
</evidence>
<keyword evidence="5" id="KW-0165">Cleavage on pair of basic residues</keyword>
<evidence type="ECO:0000313" key="16">
    <source>
        <dbReference type="Proteomes" id="UP000014500"/>
    </source>
</evidence>
<protein>
    <recommendedName>
        <fullName evidence="17">Renin receptor</fullName>
    </recommendedName>
</protein>
<reference evidence="15" key="2">
    <citation type="submission" date="2015-02" db="UniProtKB">
        <authorList>
            <consortium name="EnsemblMetazoa"/>
        </authorList>
    </citation>
    <scope>IDENTIFICATION</scope>
</reference>
<feature type="domain" description="Renin receptor-like C-terminal transmembrane spanning segment" evidence="13">
    <location>
        <begin position="277"/>
        <end position="337"/>
    </location>
</feature>
<dbReference type="Pfam" id="PF25294">
    <property type="entry name" value="RENR_N"/>
    <property type="match status" value="1"/>
</dbReference>
<evidence type="ECO:0000313" key="15">
    <source>
        <dbReference type="EnsemblMetazoa" id="SMAR008387-PA"/>
    </source>
</evidence>
<keyword evidence="6 12" id="KW-0812">Transmembrane</keyword>
<dbReference type="GO" id="GO:0031982">
    <property type="term" value="C:vesicle"/>
    <property type="evidence" value="ECO:0007669"/>
    <property type="project" value="UniProtKB-SubCell"/>
</dbReference>
<feature type="domain" description="Renin receptor N-terminal" evidence="14">
    <location>
        <begin position="34"/>
        <end position="237"/>
    </location>
</feature>
<evidence type="ECO:0000256" key="8">
    <source>
        <dbReference type="ARBA" id="ARBA00022824"/>
    </source>
</evidence>
<keyword evidence="7" id="KW-0732">Signal</keyword>
<evidence type="ECO:0000256" key="12">
    <source>
        <dbReference type="SAM" id="Phobius"/>
    </source>
</evidence>
<dbReference type="InterPro" id="IPR012493">
    <property type="entry name" value="Renin_rcpt"/>
</dbReference>
<keyword evidence="8" id="KW-0256">Endoplasmic reticulum</keyword>
<dbReference type="InterPro" id="IPR057318">
    <property type="entry name" value="RENR_N"/>
</dbReference>
<evidence type="ECO:0000256" key="1">
    <source>
        <dbReference type="ARBA" id="ARBA00004115"/>
    </source>
</evidence>
<dbReference type="InterPro" id="IPR056780">
    <property type="entry name" value="Renin_r_C"/>
</dbReference>
<dbReference type="HOGENOM" id="CLU_065819_0_0_1"/>
<dbReference type="PANTHER" id="PTHR13351:SF1">
    <property type="entry name" value="RENIN RECEPTOR"/>
    <property type="match status" value="1"/>
</dbReference>
<dbReference type="PANTHER" id="PTHR13351">
    <property type="entry name" value="RENIN RECEPTOR"/>
    <property type="match status" value="1"/>
</dbReference>
<dbReference type="GO" id="GO:0005789">
    <property type="term" value="C:endoplasmic reticulum membrane"/>
    <property type="evidence" value="ECO:0007669"/>
    <property type="project" value="UniProtKB-SubCell"/>
</dbReference>
<evidence type="ECO:0000256" key="6">
    <source>
        <dbReference type="ARBA" id="ARBA00022692"/>
    </source>
</evidence>
<evidence type="ECO:0000256" key="2">
    <source>
        <dbReference type="ARBA" id="ARBA00004251"/>
    </source>
</evidence>
<comment type="subcellular location">
    <subcellularLocation>
        <location evidence="2">Cell membrane</location>
        <topology evidence="2">Single-pass type I membrane protein</topology>
    </subcellularLocation>
    <subcellularLocation>
        <location evidence="1">Endoplasmic reticulum membrane</location>
        <topology evidence="1">Single-pass type I membrane protein</topology>
    </subcellularLocation>
    <subcellularLocation>
        <location evidence="3">Vesicle</location>
    </subcellularLocation>
</comment>
<dbReference type="eggNOG" id="KOG4737">
    <property type="taxonomic scope" value="Eukaryota"/>
</dbReference>
<dbReference type="GO" id="GO:0009897">
    <property type="term" value="C:external side of plasma membrane"/>
    <property type="evidence" value="ECO:0007669"/>
    <property type="project" value="TreeGrafter"/>
</dbReference>
<dbReference type="PhylomeDB" id="T1J457"/>
<dbReference type="STRING" id="126957.T1J457"/>
<dbReference type="GO" id="GO:0038023">
    <property type="term" value="F:signaling receptor activity"/>
    <property type="evidence" value="ECO:0007669"/>
    <property type="project" value="InterPro"/>
</dbReference>
<evidence type="ECO:0000256" key="10">
    <source>
        <dbReference type="ARBA" id="ARBA00023136"/>
    </source>
</evidence>
<reference evidence="16" key="1">
    <citation type="submission" date="2011-05" db="EMBL/GenBank/DDBJ databases">
        <authorList>
            <person name="Richards S.R."/>
            <person name="Qu J."/>
            <person name="Jiang H."/>
            <person name="Jhangiani S.N."/>
            <person name="Agravi P."/>
            <person name="Goodspeed R."/>
            <person name="Gross S."/>
            <person name="Mandapat C."/>
            <person name="Jackson L."/>
            <person name="Mathew T."/>
            <person name="Pu L."/>
            <person name="Thornton R."/>
            <person name="Saada N."/>
            <person name="Wilczek-Boney K.B."/>
            <person name="Lee S."/>
            <person name="Kovar C."/>
            <person name="Wu Y."/>
            <person name="Scherer S.E."/>
            <person name="Worley K.C."/>
            <person name="Muzny D.M."/>
            <person name="Gibbs R."/>
        </authorList>
    </citation>
    <scope>NUCLEOTIDE SEQUENCE</scope>
    <source>
        <strain evidence="16">Brora</strain>
    </source>
</reference>
<dbReference type="AlphaFoldDB" id="T1J457"/>
<keyword evidence="16" id="KW-1185">Reference proteome</keyword>
<evidence type="ECO:0008006" key="17">
    <source>
        <dbReference type="Google" id="ProtNLM"/>
    </source>
</evidence>
<organism evidence="15 16">
    <name type="scientific">Strigamia maritima</name>
    <name type="common">European centipede</name>
    <name type="synonym">Geophilus maritimus</name>
    <dbReference type="NCBI Taxonomy" id="126957"/>
    <lineage>
        <taxon>Eukaryota</taxon>
        <taxon>Metazoa</taxon>
        <taxon>Ecdysozoa</taxon>
        <taxon>Arthropoda</taxon>
        <taxon>Myriapoda</taxon>
        <taxon>Chilopoda</taxon>
        <taxon>Pleurostigmophora</taxon>
        <taxon>Geophilomorpha</taxon>
        <taxon>Linotaeniidae</taxon>
        <taxon>Strigamia</taxon>
    </lineage>
</organism>
<evidence type="ECO:0000259" key="13">
    <source>
        <dbReference type="Pfam" id="PF07850"/>
    </source>
</evidence>
<evidence type="ECO:0000256" key="3">
    <source>
        <dbReference type="ARBA" id="ARBA00004373"/>
    </source>
</evidence>
<keyword evidence="10 12" id="KW-0472">Membrane</keyword>
<dbReference type="EnsemblMetazoa" id="SMAR008387-RA">
    <property type="protein sequence ID" value="SMAR008387-PA"/>
    <property type="gene ID" value="SMAR008387"/>
</dbReference>
<evidence type="ECO:0000256" key="7">
    <source>
        <dbReference type="ARBA" id="ARBA00022729"/>
    </source>
</evidence>